<keyword evidence="2" id="KW-1185">Reference proteome</keyword>
<sequence length="81" mass="9466">MLVQNQVITSNNETAELKLQLVFFQVKQTLSRRNNIYRKIENRPSKLHSNRTNTPDIIDLQACLKKKVIKGNLIINKKKFS</sequence>
<dbReference type="Proteomes" id="UP000027997">
    <property type="component" value="Unassembled WGS sequence"/>
</dbReference>
<evidence type="ECO:0000313" key="1">
    <source>
        <dbReference type="EMBL" id="KEI70616.1"/>
    </source>
</evidence>
<comment type="caution">
    <text evidence="1">The sequence shown here is derived from an EMBL/GenBank/DDBJ whole genome shotgun (WGS) entry which is preliminary data.</text>
</comment>
<gene>
    <name evidence="1" type="ORF">GV64_07565</name>
</gene>
<reference evidence="1 2" key="1">
    <citation type="submission" date="2014-06" db="EMBL/GenBank/DDBJ databases">
        <title>Whole Genome Sequences of Three Symbiotic Endozoicomonas Bacteria.</title>
        <authorList>
            <person name="Neave M.J."/>
            <person name="Apprill A."/>
            <person name="Voolstra C.R."/>
        </authorList>
    </citation>
    <scope>NUCLEOTIDE SEQUENCE [LARGE SCALE GENOMIC DNA]</scope>
    <source>
        <strain evidence="1 2">DSM 22380</strain>
    </source>
</reference>
<dbReference type="EMBL" id="JOJP01000001">
    <property type="protein sequence ID" value="KEI70616.1"/>
    <property type="molecule type" value="Genomic_DNA"/>
</dbReference>
<accession>A0A081K8Z0</accession>
<proteinExistence type="predicted"/>
<dbReference type="AlphaFoldDB" id="A0A081K8Z0"/>
<evidence type="ECO:0000313" key="2">
    <source>
        <dbReference type="Proteomes" id="UP000027997"/>
    </source>
</evidence>
<protein>
    <submittedName>
        <fullName evidence="1">Uncharacterized protein</fullName>
    </submittedName>
</protein>
<dbReference type="STRING" id="305900.GV64_07565"/>
<organism evidence="1 2">
    <name type="scientific">Endozoicomonas elysicola</name>
    <dbReference type="NCBI Taxonomy" id="305900"/>
    <lineage>
        <taxon>Bacteria</taxon>
        <taxon>Pseudomonadati</taxon>
        <taxon>Pseudomonadota</taxon>
        <taxon>Gammaproteobacteria</taxon>
        <taxon>Oceanospirillales</taxon>
        <taxon>Endozoicomonadaceae</taxon>
        <taxon>Endozoicomonas</taxon>
    </lineage>
</organism>
<name>A0A081K8Z0_9GAMM</name>